<keyword evidence="10" id="KW-1185">Reference proteome</keyword>
<dbReference type="AlphaFoldDB" id="A0A4P7PQZ4"/>
<feature type="transmembrane region" description="Helical" evidence="8">
    <location>
        <begin position="391"/>
        <end position="410"/>
    </location>
</feature>
<feature type="transmembrane region" description="Helical" evidence="8">
    <location>
        <begin position="170"/>
        <end position="192"/>
    </location>
</feature>
<evidence type="ECO:0000313" key="10">
    <source>
        <dbReference type="Proteomes" id="UP000296862"/>
    </source>
</evidence>
<organism evidence="9 10">
    <name type="scientific">Flavobacterium sangjuense</name>
    <dbReference type="NCBI Taxonomy" id="2518177"/>
    <lineage>
        <taxon>Bacteria</taxon>
        <taxon>Pseudomonadati</taxon>
        <taxon>Bacteroidota</taxon>
        <taxon>Flavobacteriia</taxon>
        <taxon>Flavobacteriales</taxon>
        <taxon>Flavobacteriaceae</taxon>
        <taxon>Flavobacterium</taxon>
    </lineage>
</organism>
<gene>
    <name evidence="9" type="ORF">GS03_00338</name>
</gene>
<feature type="transmembrane region" description="Helical" evidence="8">
    <location>
        <begin position="128"/>
        <end position="150"/>
    </location>
</feature>
<sequence length="516" mass="60176">MKNVILKYYPLLPLLLLCVFYGYKSLEFPIHDFSNYYFGGKFLAEGHFTSDIYFPYEFNKAISDLGHHNIFASYAPNTPFLAFFFSPLSFIYVEAAKLFFNCISISLFVFSIYRLFSHYKINLKYALLIPVLFLVPIKNNLLFGQVYFLLFFLLTEGWFSYEKKRWKSMAFFWSLAVLLKVFPVLLIVLFVFKKQWKALLYLAGSCILLFGISLLFTGTDIWIFYLKEVLPKASNGEIATAFVPNYQSVFMFLKELLVFDATDNQYSSFNYPVLFSALMLAFKIGILGIGYFISKKTSNALFAFSYWILAMILLSPYGSTYTIILLIFPFLALLKSEISNVKKIILFIVLFLISNLSLSFFIEKAFPFSYPRLFLLLLLFALFLFEFQQKINWKIVVACSLLPMILVLIFKKNNVVKSTILLKDGPILVYDYEIENKQLTGYFWDGQDKVVLWNTPIQNVESLSLKNNQVFYRNQQLTFDKSHKLKPMLIDNKTVLYLSDYGRGIGFYTLRKMELK</sequence>
<evidence type="ECO:0000256" key="3">
    <source>
        <dbReference type="ARBA" id="ARBA00022679"/>
    </source>
</evidence>
<dbReference type="InterPro" id="IPR018584">
    <property type="entry name" value="GT87"/>
</dbReference>
<feature type="transmembrane region" description="Helical" evidence="8">
    <location>
        <begin position="273"/>
        <end position="294"/>
    </location>
</feature>
<keyword evidence="5 8" id="KW-1133">Transmembrane helix</keyword>
<feature type="transmembrane region" description="Helical" evidence="8">
    <location>
        <begin position="369"/>
        <end position="385"/>
    </location>
</feature>
<evidence type="ECO:0000313" key="9">
    <source>
        <dbReference type="EMBL" id="QBZ96855.1"/>
    </source>
</evidence>
<dbReference type="Pfam" id="PF09594">
    <property type="entry name" value="GT87"/>
    <property type="match status" value="1"/>
</dbReference>
<dbReference type="GO" id="GO:0016758">
    <property type="term" value="F:hexosyltransferase activity"/>
    <property type="evidence" value="ECO:0007669"/>
    <property type="project" value="InterPro"/>
</dbReference>
<evidence type="ECO:0000256" key="2">
    <source>
        <dbReference type="ARBA" id="ARBA00022475"/>
    </source>
</evidence>
<dbReference type="GO" id="GO:0005886">
    <property type="term" value="C:plasma membrane"/>
    <property type="evidence" value="ECO:0007669"/>
    <property type="project" value="UniProtKB-SubCell"/>
</dbReference>
<dbReference type="RefSeq" id="WP_136150846.1">
    <property type="nucleotide sequence ID" value="NZ_CP038810.1"/>
</dbReference>
<evidence type="ECO:0000256" key="1">
    <source>
        <dbReference type="ARBA" id="ARBA00004651"/>
    </source>
</evidence>
<comment type="subcellular location">
    <subcellularLocation>
        <location evidence="1">Cell membrane</location>
        <topology evidence="1">Multi-pass membrane protein</topology>
    </subcellularLocation>
</comment>
<reference evidence="9 10" key="1">
    <citation type="submission" date="2019-04" db="EMBL/GenBank/DDBJ databases">
        <title>Flavobacterium sp. GS03.</title>
        <authorList>
            <person name="Kim H."/>
        </authorList>
    </citation>
    <scope>NUCLEOTIDE SEQUENCE [LARGE SCALE GENOMIC DNA]</scope>
    <source>
        <strain evidence="9 10">GS03</strain>
    </source>
</reference>
<accession>A0A4P7PQZ4</accession>
<evidence type="ECO:0008006" key="11">
    <source>
        <dbReference type="Google" id="ProtNLM"/>
    </source>
</evidence>
<keyword evidence="3" id="KW-0808">Transferase</keyword>
<evidence type="ECO:0000256" key="6">
    <source>
        <dbReference type="ARBA" id="ARBA00023136"/>
    </source>
</evidence>
<feature type="transmembrane region" description="Helical" evidence="8">
    <location>
        <begin position="344"/>
        <end position="362"/>
    </location>
</feature>
<comment type="similarity">
    <text evidence="7">Belongs to the glycosyltransferase 87 family.</text>
</comment>
<keyword evidence="2" id="KW-1003">Cell membrane</keyword>
<evidence type="ECO:0000256" key="5">
    <source>
        <dbReference type="ARBA" id="ARBA00022989"/>
    </source>
</evidence>
<evidence type="ECO:0000256" key="8">
    <source>
        <dbReference type="SAM" id="Phobius"/>
    </source>
</evidence>
<feature type="transmembrane region" description="Helical" evidence="8">
    <location>
        <begin position="306"/>
        <end position="332"/>
    </location>
</feature>
<name>A0A4P7PQZ4_9FLAO</name>
<keyword evidence="6 8" id="KW-0472">Membrane</keyword>
<feature type="transmembrane region" description="Helical" evidence="8">
    <location>
        <begin position="98"/>
        <end position="116"/>
    </location>
</feature>
<evidence type="ECO:0000256" key="7">
    <source>
        <dbReference type="ARBA" id="ARBA00024033"/>
    </source>
</evidence>
<dbReference type="EMBL" id="CP038810">
    <property type="protein sequence ID" value="QBZ96855.1"/>
    <property type="molecule type" value="Genomic_DNA"/>
</dbReference>
<keyword evidence="4 8" id="KW-0812">Transmembrane</keyword>
<protein>
    <recommendedName>
        <fullName evidence="11">DUF2029 domain-containing protein</fullName>
    </recommendedName>
</protein>
<dbReference type="OrthoDB" id="1303617at2"/>
<dbReference type="KEGG" id="fsn:GS03_00338"/>
<proteinExistence type="inferred from homology"/>
<dbReference type="Proteomes" id="UP000296862">
    <property type="component" value="Chromosome"/>
</dbReference>
<evidence type="ECO:0000256" key="4">
    <source>
        <dbReference type="ARBA" id="ARBA00022692"/>
    </source>
</evidence>
<feature type="transmembrane region" description="Helical" evidence="8">
    <location>
        <begin position="199"/>
        <end position="225"/>
    </location>
</feature>
<feature type="transmembrane region" description="Helical" evidence="8">
    <location>
        <begin position="6"/>
        <end position="23"/>
    </location>
</feature>